<dbReference type="Proteomes" id="UP000800035">
    <property type="component" value="Unassembled WGS sequence"/>
</dbReference>
<sequence length="363" mass="39110">MDYTLRCNDLKCRTELHDRAVVTSCCHVLCAQCADSTGFSQANSANRVCPACNTPLPSHDDVVVADLNPSEEYRATILAGLSPAAIMECASKGLAFWSYQATQEILYQDQLAKSLTEKYTSLNQQMDQLINDANAQIKILQDKIHSLQEERADLEKKNNELGEAFREKSHSQQKIQRMYQQLKAQVMATHVADAAGDEADLTIHTARGDRFVNRIPGARSGAANLSQLGANQNVGGRRRHNRDGSGSSGSNEQQRGSMGGIGLGPQFGSNLQARGFGGRVNSGHSAPVGTPSQSQGHRSRLPVLGGQRPNSFLNVDVGSNYHQASPMARQPLGGGLGPRNMGNFGFGGQSKRRGLNNIGPLGR</sequence>
<dbReference type="AlphaFoldDB" id="A0A6A5TU20"/>
<feature type="coiled-coil region" evidence="5">
    <location>
        <begin position="112"/>
        <end position="167"/>
    </location>
</feature>
<name>A0A6A5TU20_9PLEO</name>
<gene>
    <name evidence="8" type="ORF">CC80DRAFT_445752</name>
</gene>
<keyword evidence="1" id="KW-0479">Metal-binding</keyword>
<dbReference type="InterPro" id="IPR017907">
    <property type="entry name" value="Znf_RING_CS"/>
</dbReference>
<keyword evidence="3" id="KW-0862">Zinc</keyword>
<protein>
    <recommendedName>
        <fullName evidence="7">RING-type domain-containing protein</fullName>
    </recommendedName>
</protein>
<dbReference type="GO" id="GO:0000795">
    <property type="term" value="C:synaptonemal complex"/>
    <property type="evidence" value="ECO:0007669"/>
    <property type="project" value="InterPro"/>
</dbReference>
<evidence type="ECO:0000256" key="6">
    <source>
        <dbReference type="SAM" id="MobiDB-lite"/>
    </source>
</evidence>
<dbReference type="EMBL" id="ML976992">
    <property type="protein sequence ID" value="KAF1956115.1"/>
    <property type="molecule type" value="Genomic_DNA"/>
</dbReference>
<feature type="region of interest" description="Disordered" evidence="6">
    <location>
        <begin position="323"/>
        <end position="363"/>
    </location>
</feature>
<dbReference type="PANTHER" id="PTHR14305:SF0">
    <property type="entry name" value="E3 UBIQUITIN-PROTEIN LIGASE CCNB1IP1"/>
    <property type="match status" value="1"/>
</dbReference>
<evidence type="ECO:0000256" key="2">
    <source>
        <dbReference type="ARBA" id="ARBA00022771"/>
    </source>
</evidence>
<keyword evidence="5" id="KW-0175">Coiled coil</keyword>
<dbReference type="PROSITE" id="PS00518">
    <property type="entry name" value="ZF_RING_1"/>
    <property type="match status" value="1"/>
</dbReference>
<reference evidence="8" key="1">
    <citation type="journal article" date="2020" name="Stud. Mycol.">
        <title>101 Dothideomycetes genomes: a test case for predicting lifestyles and emergence of pathogens.</title>
        <authorList>
            <person name="Haridas S."/>
            <person name="Albert R."/>
            <person name="Binder M."/>
            <person name="Bloem J."/>
            <person name="Labutti K."/>
            <person name="Salamov A."/>
            <person name="Andreopoulos B."/>
            <person name="Baker S."/>
            <person name="Barry K."/>
            <person name="Bills G."/>
            <person name="Bluhm B."/>
            <person name="Cannon C."/>
            <person name="Castanera R."/>
            <person name="Culley D."/>
            <person name="Daum C."/>
            <person name="Ezra D."/>
            <person name="Gonzalez J."/>
            <person name="Henrissat B."/>
            <person name="Kuo A."/>
            <person name="Liang C."/>
            <person name="Lipzen A."/>
            <person name="Lutzoni F."/>
            <person name="Magnuson J."/>
            <person name="Mondo S."/>
            <person name="Nolan M."/>
            <person name="Ohm R."/>
            <person name="Pangilinan J."/>
            <person name="Park H.-J."/>
            <person name="Ramirez L."/>
            <person name="Alfaro M."/>
            <person name="Sun H."/>
            <person name="Tritt A."/>
            <person name="Yoshinaga Y."/>
            <person name="Zwiers L.-H."/>
            <person name="Turgeon B."/>
            <person name="Goodwin S."/>
            <person name="Spatafora J."/>
            <person name="Crous P."/>
            <person name="Grigoriev I."/>
        </authorList>
    </citation>
    <scope>NUCLEOTIDE SEQUENCE</scope>
    <source>
        <strain evidence="8">CBS 675.92</strain>
    </source>
</reference>
<evidence type="ECO:0000256" key="1">
    <source>
        <dbReference type="ARBA" id="ARBA00022723"/>
    </source>
</evidence>
<proteinExistence type="predicted"/>
<evidence type="ECO:0000256" key="5">
    <source>
        <dbReference type="SAM" id="Coils"/>
    </source>
</evidence>
<dbReference type="PANTHER" id="PTHR14305">
    <property type="entry name" value="E3 UBIQUITIN-PROTEIN LIGASE CCNB1IP1"/>
    <property type="match status" value="1"/>
</dbReference>
<feature type="compositionally biased region" description="Polar residues" evidence="6">
    <location>
        <begin position="244"/>
        <end position="256"/>
    </location>
</feature>
<evidence type="ECO:0000256" key="4">
    <source>
        <dbReference type="PROSITE-ProRule" id="PRU00175"/>
    </source>
</evidence>
<keyword evidence="2 4" id="KW-0863">Zinc-finger</keyword>
<evidence type="ECO:0000313" key="8">
    <source>
        <dbReference type="EMBL" id="KAF1956115.1"/>
    </source>
</evidence>
<evidence type="ECO:0000256" key="3">
    <source>
        <dbReference type="ARBA" id="ARBA00022833"/>
    </source>
</evidence>
<dbReference type="PROSITE" id="PS50089">
    <property type="entry name" value="ZF_RING_2"/>
    <property type="match status" value="1"/>
</dbReference>
<accession>A0A6A5TU20</accession>
<feature type="region of interest" description="Disordered" evidence="6">
    <location>
        <begin position="222"/>
        <end position="311"/>
    </location>
</feature>
<dbReference type="InterPro" id="IPR001841">
    <property type="entry name" value="Znf_RING"/>
</dbReference>
<feature type="compositionally biased region" description="Polar residues" evidence="6">
    <location>
        <begin position="223"/>
        <end position="234"/>
    </location>
</feature>
<evidence type="ECO:0000313" key="9">
    <source>
        <dbReference type="Proteomes" id="UP000800035"/>
    </source>
</evidence>
<organism evidence="8 9">
    <name type="scientific">Byssothecium circinans</name>
    <dbReference type="NCBI Taxonomy" id="147558"/>
    <lineage>
        <taxon>Eukaryota</taxon>
        <taxon>Fungi</taxon>
        <taxon>Dikarya</taxon>
        <taxon>Ascomycota</taxon>
        <taxon>Pezizomycotina</taxon>
        <taxon>Dothideomycetes</taxon>
        <taxon>Pleosporomycetidae</taxon>
        <taxon>Pleosporales</taxon>
        <taxon>Massarineae</taxon>
        <taxon>Massarinaceae</taxon>
        <taxon>Byssothecium</taxon>
    </lineage>
</organism>
<dbReference type="GO" id="GO:0008270">
    <property type="term" value="F:zinc ion binding"/>
    <property type="evidence" value="ECO:0007669"/>
    <property type="project" value="UniProtKB-KW"/>
</dbReference>
<dbReference type="SUPFAM" id="SSF57850">
    <property type="entry name" value="RING/U-box"/>
    <property type="match status" value="1"/>
</dbReference>
<keyword evidence="9" id="KW-1185">Reference proteome</keyword>
<evidence type="ECO:0000259" key="7">
    <source>
        <dbReference type="PROSITE" id="PS50089"/>
    </source>
</evidence>
<dbReference type="GO" id="GO:0061630">
    <property type="term" value="F:ubiquitin protein ligase activity"/>
    <property type="evidence" value="ECO:0007669"/>
    <property type="project" value="InterPro"/>
</dbReference>
<feature type="domain" description="RING-type" evidence="7">
    <location>
        <begin position="12"/>
        <end position="53"/>
    </location>
</feature>
<dbReference type="GO" id="GO:0007131">
    <property type="term" value="P:reciprocal meiotic recombination"/>
    <property type="evidence" value="ECO:0007669"/>
    <property type="project" value="InterPro"/>
</dbReference>
<dbReference type="OrthoDB" id="441210at2759"/>
<dbReference type="InterPro" id="IPR042448">
    <property type="entry name" value="CCNB1IP1"/>
</dbReference>